<evidence type="ECO:0000313" key="3">
    <source>
        <dbReference type="Proteomes" id="UP001362999"/>
    </source>
</evidence>
<proteinExistence type="predicted"/>
<dbReference type="EMBL" id="JAWWNJ010000043">
    <property type="protein sequence ID" value="KAK7019568.1"/>
    <property type="molecule type" value="Genomic_DNA"/>
</dbReference>
<accession>A0AAW0B0V4</accession>
<dbReference type="AlphaFoldDB" id="A0AAW0B0V4"/>
<evidence type="ECO:0008006" key="4">
    <source>
        <dbReference type="Google" id="ProtNLM"/>
    </source>
</evidence>
<protein>
    <recommendedName>
        <fullName evidence="4">Secreted protein</fullName>
    </recommendedName>
</protein>
<evidence type="ECO:0000256" key="1">
    <source>
        <dbReference type="SAM" id="Phobius"/>
    </source>
</evidence>
<reference evidence="2 3" key="1">
    <citation type="journal article" date="2024" name="J Genomics">
        <title>Draft genome sequencing and assembly of Favolaschia claudopus CIRM-BRFM 2984 isolated from oak limbs.</title>
        <authorList>
            <person name="Navarro D."/>
            <person name="Drula E."/>
            <person name="Chaduli D."/>
            <person name="Cazenave R."/>
            <person name="Ahrendt S."/>
            <person name="Wang J."/>
            <person name="Lipzen A."/>
            <person name="Daum C."/>
            <person name="Barry K."/>
            <person name="Grigoriev I.V."/>
            <person name="Favel A."/>
            <person name="Rosso M.N."/>
            <person name="Martin F."/>
        </authorList>
    </citation>
    <scope>NUCLEOTIDE SEQUENCE [LARGE SCALE GENOMIC DNA]</scope>
    <source>
        <strain evidence="2 3">CIRM-BRFM 2984</strain>
    </source>
</reference>
<keyword evidence="1" id="KW-0812">Transmembrane</keyword>
<keyword evidence="1" id="KW-1133">Transmembrane helix</keyword>
<organism evidence="2 3">
    <name type="scientific">Favolaschia claudopus</name>
    <dbReference type="NCBI Taxonomy" id="2862362"/>
    <lineage>
        <taxon>Eukaryota</taxon>
        <taxon>Fungi</taxon>
        <taxon>Dikarya</taxon>
        <taxon>Basidiomycota</taxon>
        <taxon>Agaricomycotina</taxon>
        <taxon>Agaricomycetes</taxon>
        <taxon>Agaricomycetidae</taxon>
        <taxon>Agaricales</taxon>
        <taxon>Marasmiineae</taxon>
        <taxon>Mycenaceae</taxon>
        <taxon>Favolaschia</taxon>
    </lineage>
</organism>
<dbReference type="Proteomes" id="UP001362999">
    <property type="component" value="Unassembled WGS sequence"/>
</dbReference>
<name>A0AAW0B0V4_9AGAR</name>
<keyword evidence="1" id="KW-0472">Membrane</keyword>
<feature type="transmembrane region" description="Helical" evidence="1">
    <location>
        <begin position="12"/>
        <end position="31"/>
    </location>
</feature>
<sequence length="80" mass="8860">MSRDLSRPAFRTAVALVSFTPVILVTTQIPIETQPLPLILMLAENKDRTAIHRQRRPGNDKFEVGLEARGVGNGGVYDED</sequence>
<keyword evidence="3" id="KW-1185">Reference proteome</keyword>
<comment type="caution">
    <text evidence="2">The sequence shown here is derived from an EMBL/GenBank/DDBJ whole genome shotgun (WGS) entry which is preliminary data.</text>
</comment>
<evidence type="ECO:0000313" key="2">
    <source>
        <dbReference type="EMBL" id="KAK7019568.1"/>
    </source>
</evidence>
<gene>
    <name evidence="2" type="ORF">R3P38DRAFT_2974752</name>
</gene>